<dbReference type="InterPro" id="IPR031804">
    <property type="entry name" value="DUF4743"/>
</dbReference>
<organism evidence="2 3">
    <name type="scientific">Penicillium subrubescens</name>
    <dbReference type="NCBI Taxonomy" id="1316194"/>
    <lineage>
        <taxon>Eukaryota</taxon>
        <taxon>Fungi</taxon>
        <taxon>Dikarya</taxon>
        <taxon>Ascomycota</taxon>
        <taxon>Pezizomycotina</taxon>
        <taxon>Eurotiomycetes</taxon>
        <taxon>Eurotiomycetidae</taxon>
        <taxon>Eurotiales</taxon>
        <taxon>Aspergillaceae</taxon>
        <taxon>Penicillium</taxon>
    </lineage>
</organism>
<dbReference type="Pfam" id="PF15916">
    <property type="entry name" value="DUF4743"/>
    <property type="match status" value="1"/>
</dbReference>
<reference evidence="2 3" key="1">
    <citation type="submission" date="2016-10" db="EMBL/GenBank/DDBJ databases">
        <title>Genome sequence of the ascomycete fungus Penicillium subrubescens.</title>
        <authorList>
            <person name="De Vries R.P."/>
            <person name="Peng M."/>
            <person name="Dilokpimol A."/>
            <person name="Hilden K."/>
            <person name="Makela M.R."/>
            <person name="Grigoriev I."/>
            <person name="Riley R."/>
            <person name="Granchi Z."/>
        </authorList>
    </citation>
    <scope>NUCLEOTIDE SEQUENCE [LARGE SCALE GENOMIC DNA]</scope>
    <source>
        <strain evidence="2 3">CBS 132785</strain>
    </source>
</reference>
<dbReference type="CDD" id="cd03676">
    <property type="entry name" value="NUDIX_Tnr3_like"/>
    <property type="match status" value="1"/>
</dbReference>
<name>A0A1Q5UJ46_9EURO</name>
<protein>
    <recommendedName>
        <fullName evidence="1">Nudix hydrolase domain-containing protein</fullName>
    </recommendedName>
</protein>
<dbReference type="EMBL" id="MNBE01000205">
    <property type="protein sequence ID" value="OKP12515.1"/>
    <property type="molecule type" value="Genomic_DNA"/>
</dbReference>
<evidence type="ECO:0000313" key="3">
    <source>
        <dbReference type="Proteomes" id="UP000186955"/>
    </source>
</evidence>
<keyword evidence="3" id="KW-1185">Reference proteome</keyword>
<dbReference type="STRING" id="1316194.A0A1Q5UJ46"/>
<feature type="domain" description="Nudix hydrolase" evidence="1">
    <location>
        <begin position="127"/>
        <end position="286"/>
    </location>
</feature>
<evidence type="ECO:0000313" key="2">
    <source>
        <dbReference type="EMBL" id="OKP12515.1"/>
    </source>
</evidence>
<accession>A0A1Q5UJ46</accession>
<proteinExistence type="predicted"/>
<dbReference type="Gene3D" id="3.90.79.10">
    <property type="entry name" value="Nucleoside Triphosphate Pyrophosphohydrolase"/>
    <property type="match status" value="1"/>
</dbReference>
<comment type="caution">
    <text evidence="2">The sequence shown here is derived from an EMBL/GenBank/DDBJ whole genome shotgun (WGS) entry which is preliminary data.</text>
</comment>
<dbReference type="PANTHER" id="PTHR13622:SF13">
    <property type="entry name" value="NUDIX HYDROLASE DOMAIN-CONTAINING PROTEIN"/>
    <property type="match status" value="1"/>
</dbReference>
<dbReference type="SUPFAM" id="SSF55811">
    <property type="entry name" value="Nudix"/>
    <property type="match status" value="1"/>
</dbReference>
<evidence type="ECO:0000259" key="1">
    <source>
        <dbReference type="PROSITE" id="PS51462"/>
    </source>
</evidence>
<dbReference type="PANTHER" id="PTHR13622">
    <property type="entry name" value="THIAMIN PYROPHOSPHOKINASE"/>
    <property type="match status" value="1"/>
</dbReference>
<dbReference type="PROSITE" id="PS51462">
    <property type="entry name" value="NUDIX"/>
    <property type="match status" value="1"/>
</dbReference>
<dbReference type="InterPro" id="IPR000086">
    <property type="entry name" value="NUDIX_hydrolase_dom"/>
</dbReference>
<dbReference type="Proteomes" id="UP000186955">
    <property type="component" value="Unassembled WGS sequence"/>
</dbReference>
<dbReference type="FunFam" id="3.90.79.10:FF:000019">
    <property type="entry name" value="Thiamin pyrophosphokinase, putative"/>
    <property type="match status" value="1"/>
</dbReference>
<dbReference type="AlphaFoldDB" id="A0A1Q5UJ46"/>
<dbReference type="InterPro" id="IPR015797">
    <property type="entry name" value="NUDIX_hydrolase-like_dom_sf"/>
</dbReference>
<gene>
    <name evidence="2" type="ORF">PENSUB_1881</name>
</gene>
<sequence>MAGKPGGGGSSLIVLRSFTAPDNDTPIATDFWQQYYTFKVNGCNAVLGYIPQSIIGRIQWTDTWTIDQDSRTVVLNTPLTATRETRSQALIQTLKATQKAGVISMLNKWRNETFPIYDSNGTVLLEIERCASALFGIVTYGVQLLCYTNSNQKGLHLWIGKRSSKKQTYPGMLDCTAAGGLPTATLPIDAVMCEAQEEASIPYAFIRTNIKSMGPISYFHVRGDKAGGEIGLLQPEVEYTYELELEGGMVPTPSDSEVESFSLYSVEETVGFLKGGLFKPNSAVVIVNFLIEHGIVNGENEEDYEEILAHLHRPLEFPVVIQSST</sequence>
<dbReference type="GO" id="GO:0044715">
    <property type="term" value="F:8-oxo-dGDP phosphatase activity"/>
    <property type="evidence" value="ECO:0007669"/>
    <property type="project" value="TreeGrafter"/>
</dbReference>